<gene>
    <name evidence="7" type="ORF">TGFOU_297390A</name>
</gene>
<keyword evidence="4" id="KW-0966">Cell projection</keyword>
<evidence type="ECO:0000313" key="7">
    <source>
        <dbReference type="EMBL" id="KFG39852.1"/>
    </source>
</evidence>
<name>A0A086K634_TOXGO</name>
<dbReference type="InterPro" id="IPR050630">
    <property type="entry name" value="WD_repeat_EMAP"/>
</dbReference>
<evidence type="ECO:0000256" key="5">
    <source>
        <dbReference type="ARBA" id="ARBA00040994"/>
    </source>
</evidence>
<evidence type="ECO:0000256" key="6">
    <source>
        <dbReference type="PROSITE-ProRule" id="PRU00221"/>
    </source>
</evidence>
<evidence type="ECO:0000313" key="8">
    <source>
        <dbReference type="Proteomes" id="UP000028838"/>
    </source>
</evidence>
<comment type="caution">
    <text evidence="7">The sequence shown here is derived from an EMBL/GenBank/DDBJ whole genome shotgun (WGS) entry which is preliminary data.</text>
</comment>
<proteinExistence type="predicted"/>
<sequence>MALSLTWSYGFDKDLVGGVQSLGEGGSERKSIFFVSGTTGVIFTHDGEGNKTQTLLQGHVNAITGVVISTDKKRIVTADKGKDSLLVVWDSETATPVKTIYRPHPT</sequence>
<dbReference type="PANTHER" id="PTHR13720:SF13">
    <property type="entry name" value="CILIA- AND FLAGELLA-ASSOCIATED PROTEIN 251"/>
    <property type="match status" value="1"/>
</dbReference>
<dbReference type="VEuPathDB" id="ToxoDB:TGFOU_297390A"/>
<evidence type="ECO:0000256" key="2">
    <source>
        <dbReference type="ARBA" id="ARBA00022574"/>
    </source>
</evidence>
<evidence type="ECO:0000256" key="3">
    <source>
        <dbReference type="ARBA" id="ARBA00022737"/>
    </source>
</evidence>
<evidence type="ECO:0000256" key="1">
    <source>
        <dbReference type="ARBA" id="ARBA00004138"/>
    </source>
</evidence>
<evidence type="ECO:0000256" key="4">
    <source>
        <dbReference type="ARBA" id="ARBA00023273"/>
    </source>
</evidence>
<dbReference type="SUPFAM" id="SSF50998">
    <property type="entry name" value="Quinoprotein alcohol dehydrogenase-like"/>
    <property type="match status" value="1"/>
</dbReference>
<feature type="repeat" description="WD" evidence="6">
    <location>
        <begin position="56"/>
        <end position="99"/>
    </location>
</feature>
<dbReference type="PANTHER" id="PTHR13720">
    <property type="entry name" value="WD-40 REPEAT PROTEIN"/>
    <property type="match status" value="1"/>
</dbReference>
<dbReference type="EMBL" id="AEYH02002373">
    <property type="protein sequence ID" value="KFG39852.1"/>
    <property type="molecule type" value="Genomic_DNA"/>
</dbReference>
<dbReference type="Proteomes" id="UP000028838">
    <property type="component" value="Unassembled WGS sequence"/>
</dbReference>
<feature type="non-terminal residue" evidence="7">
    <location>
        <position position="106"/>
    </location>
</feature>
<dbReference type="GO" id="GO:0031514">
    <property type="term" value="C:motile cilium"/>
    <property type="evidence" value="ECO:0007669"/>
    <property type="project" value="TreeGrafter"/>
</dbReference>
<keyword evidence="2 6" id="KW-0853">WD repeat</keyword>
<dbReference type="InterPro" id="IPR001680">
    <property type="entry name" value="WD40_rpt"/>
</dbReference>
<protein>
    <recommendedName>
        <fullName evidence="5">Cilia- and flagella-associated protein 251</fullName>
    </recommendedName>
</protein>
<dbReference type="Gene3D" id="2.130.10.10">
    <property type="entry name" value="YVTN repeat-like/Quinoprotein amine dehydrogenase"/>
    <property type="match status" value="1"/>
</dbReference>
<comment type="subcellular location">
    <subcellularLocation>
        <location evidence="1">Cell projection</location>
        <location evidence="1">Cilium</location>
    </subcellularLocation>
</comment>
<dbReference type="InterPro" id="IPR011047">
    <property type="entry name" value="Quinoprotein_ADH-like_sf"/>
</dbReference>
<organism evidence="7 8">
    <name type="scientific">Toxoplasma gondii FOU</name>
    <dbReference type="NCBI Taxonomy" id="943167"/>
    <lineage>
        <taxon>Eukaryota</taxon>
        <taxon>Sar</taxon>
        <taxon>Alveolata</taxon>
        <taxon>Apicomplexa</taxon>
        <taxon>Conoidasida</taxon>
        <taxon>Coccidia</taxon>
        <taxon>Eucoccidiorida</taxon>
        <taxon>Eimeriorina</taxon>
        <taxon>Sarcocystidae</taxon>
        <taxon>Toxoplasma</taxon>
    </lineage>
</organism>
<keyword evidence="3" id="KW-0677">Repeat</keyword>
<reference evidence="7 8" key="1">
    <citation type="submission" date="2014-07" db="EMBL/GenBank/DDBJ databases">
        <authorList>
            <person name="Sibley D."/>
            <person name="Venepally P."/>
            <person name="Karamycheva S."/>
            <person name="Hadjithomas M."/>
            <person name="Khan A."/>
            <person name="Brunk B."/>
            <person name="Roos D."/>
            <person name="Caler E."/>
            <person name="Lorenzi H."/>
        </authorList>
    </citation>
    <scope>NUCLEOTIDE SEQUENCE [LARGE SCALE GENOMIC DNA]</scope>
    <source>
        <strain evidence="7 8">FOU</strain>
    </source>
</reference>
<accession>A0A086K634</accession>
<dbReference type="PROSITE" id="PS50082">
    <property type="entry name" value="WD_REPEATS_2"/>
    <property type="match status" value="1"/>
</dbReference>
<dbReference type="AlphaFoldDB" id="A0A086K634"/>
<dbReference type="InterPro" id="IPR015943">
    <property type="entry name" value="WD40/YVTN_repeat-like_dom_sf"/>
</dbReference>